<dbReference type="GO" id="GO:0031416">
    <property type="term" value="C:NatB complex"/>
    <property type="evidence" value="ECO:0007669"/>
    <property type="project" value="TreeGrafter"/>
</dbReference>
<dbReference type="STRING" id="670483.S7RVB7"/>
<dbReference type="EMBL" id="KB469298">
    <property type="protein sequence ID" value="EPQ58725.1"/>
    <property type="molecule type" value="Genomic_DNA"/>
</dbReference>
<evidence type="ECO:0000256" key="2">
    <source>
        <dbReference type="SAM" id="MobiDB-lite"/>
    </source>
</evidence>
<evidence type="ECO:0000313" key="3">
    <source>
        <dbReference type="EMBL" id="EPQ58725.1"/>
    </source>
</evidence>
<dbReference type="OrthoDB" id="1874341at2759"/>
<dbReference type="eggNOG" id="KOG2053">
    <property type="taxonomic scope" value="Eukaryota"/>
</dbReference>
<dbReference type="PANTHER" id="PTHR22767">
    <property type="entry name" value="N-TERMINAL ACETYLTRANSFERASE-RELATED"/>
    <property type="match status" value="1"/>
</dbReference>
<feature type="non-terminal residue" evidence="3">
    <location>
        <position position="943"/>
    </location>
</feature>
<feature type="region of interest" description="Disordered" evidence="2">
    <location>
        <begin position="769"/>
        <end position="791"/>
    </location>
</feature>
<organism evidence="3 4">
    <name type="scientific">Gloeophyllum trabeum (strain ATCC 11539 / FP-39264 / Madison 617)</name>
    <name type="common">Brown rot fungus</name>
    <dbReference type="NCBI Taxonomy" id="670483"/>
    <lineage>
        <taxon>Eukaryota</taxon>
        <taxon>Fungi</taxon>
        <taxon>Dikarya</taxon>
        <taxon>Basidiomycota</taxon>
        <taxon>Agaricomycotina</taxon>
        <taxon>Agaricomycetes</taxon>
        <taxon>Gloeophyllales</taxon>
        <taxon>Gloeophyllaceae</taxon>
        <taxon>Gloeophyllum</taxon>
    </lineage>
</organism>
<dbReference type="HOGENOM" id="CLU_008075_1_0_1"/>
<protein>
    <recommendedName>
        <fullName evidence="5">Actin cytoskeleton organization protein</fullName>
    </recommendedName>
</protein>
<evidence type="ECO:0000313" key="4">
    <source>
        <dbReference type="Proteomes" id="UP000030669"/>
    </source>
</evidence>
<dbReference type="PANTHER" id="PTHR22767:SF3">
    <property type="entry name" value="N-ALPHA-ACETYLTRANSFERASE 25, NATB AUXILIARY SUBUNIT"/>
    <property type="match status" value="1"/>
</dbReference>
<dbReference type="KEGG" id="gtr:GLOTRDRAFT_13884"/>
<dbReference type="Proteomes" id="UP000030669">
    <property type="component" value="Unassembled WGS sequence"/>
</dbReference>
<dbReference type="InterPro" id="IPR019183">
    <property type="entry name" value="NAA25_NatB_aux_su"/>
</dbReference>
<sequence>AALERQIRPIYDALDTGSNKSAIVSCNKLLKKQPNNDLLKALKALALVRSQKVEESLMLCDEVLAHRPMDDATLSAMSHVLRGLGRHTDVVKMFEEAFKAQPFNEEYGAQTFFANARIGNWKAAQLVATKMHKQFQEDRYIYWYVIAVMLQANDPATPENMKGLLHKLAHSKLMTSPTPAYVMPDRLYLHLTVLRELGMFDDAQKVLDHETGRNMYNASLVVDELRRELWRLSGRWTQERELAEHRITEKKDRNWLEFLSVLDATFSSVTSSSPVDEDSRAECLERITQARELFNRVAEEDGVKDRSGLLALIELEKRSRHHDFCQDSSELLSLMQKYWHQFGEKMCFFEDIQPYLDLDSDTLSKWTTFLDSVQPSYDTEPNLRRTINWYKTRRYTIPEAQITAELESERASEYTKAYLTGLPLGKSLPETELQPADDLALLAAHAFISSWTAGGGEAQLYNAAVVLEYGLGRSKQSYHMRLLLIQIYRLLGAPSLALEHYRLLHVKQVQNDTLSHLVLARASTFSLAATGDLTYPSECLESSHIYMSNSHETSDFIVRAFTQEKYSQVRFIPDLIALEERLDNSLQRDLVKLEHVRMRITHEPVNSELIDMELIELKFNFDRYHYDNRDIKVFSNYQPRGQKSTFEQTLLFKNLPGSGWLFAFLKIYIRALQHASDVDETVEAKLLIGDRPKQSHEPEIQRPLKERLAHRKQEELDQLTPSELAFYDFATVLGEWLEPHHDHIRPPPSAVLAEASKQTEAKTGRPLQGIDISADLPTNGHAKKDEEAPPVKDAPASIAGFFDDMLARFKQLVEGGALPPELLHVAALTQEALILFTIETLRFKPASIVKIHKLGALVASCKTIRTKAADVLKEMSAELTKISEKEGTQERRKAFVELCKPVQATGQIDHDFVLDVAKRVTDSRKKVLEGVAKGILKVTSVHA</sequence>
<dbReference type="InterPro" id="IPR011990">
    <property type="entry name" value="TPR-like_helical_dom_sf"/>
</dbReference>
<dbReference type="Pfam" id="PF09797">
    <property type="entry name" value="NatB_MDM20"/>
    <property type="match status" value="1"/>
</dbReference>
<evidence type="ECO:0008006" key="5">
    <source>
        <dbReference type="Google" id="ProtNLM"/>
    </source>
</evidence>
<accession>S7RVB7</accession>
<dbReference type="OMA" id="WKRREHQ"/>
<dbReference type="RefSeq" id="XP_007862790.1">
    <property type="nucleotide sequence ID" value="XM_007864599.2"/>
</dbReference>
<dbReference type="SUPFAM" id="SSF48452">
    <property type="entry name" value="TPR-like"/>
    <property type="match status" value="1"/>
</dbReference>
<dbReference type="AlphaFoldDB" id="S7RVB7"/>
<proteinExistence type="inferred from homology"/>
<dbReference type="Gene3D" id="1.25.40.1040">
    <property type="match status" value="1"/>
</dbReference>
<dbReference type="GeneID" id="19304092"/>
<gene>
    <name evidence="3" type="ORF">GLOTRDRAFT_13884</name>
</gene>
<reference evidence="3 4" key="1">
    <citation type="journal article" date="2012" name="Science">
        <title>The Paleozoic origin of enzymatic lignin decomposition reconstructed from 31 fungal genomes.</title>
        <authorList>
            <person name="Floudas D."/>
            <person name="Binder M."/>
            <person name="Riley R."/>
            <person name="Barry K."/>
            <person name="Blanchette R.A."/>
            <person name="Henrissat B."/>
            <person name="Martinez A.T."/>
            <person name="Otillar R."/>
            <person name="Spatafora J.W."/>
            <person name="Yadav J.S."/>
            <person name="Aerts A."/>
            <person name="Benoit I."/>
            <person name="Boyd A."/>
            <person name="Carlson A."/>
            <person name="Copeland A."/>
            <person name="Coutinho P.M."/>
            <person name="de Vries R.P."/>
            <person name="Ferreira P."/>
            <person name="Findley K."/>
            <person name="Foster B."/>
            <person name="Gaskell J."/>
            <person name="Glotzer D."/>
            <person name="Gorecki P."/>
            <person name="Heitman J."/>
            <person name="Hesse C."/>
            <person name="Hori C."/>
            <person name="Igarashi K."/>
            <person name="Jurgens J.A."/>
            <person name="Kallen N."/>
            <person name="Kersten P."/>
            <person name="Kohler A."/>
            <person name="Kuees U."/>
            <person name="Kumar T.K.A."/>
            <person name="Kuo A."/>
            <person name="LaButti K."/>
            <person name="Larrondo L.F."/>
            <person name="Lindquist E."/>
            <person name="Ling A."/>
            <person name="Lombard V."/>
            <person name="Lucas S."/>
            <person name="Lundell T."/>
            <person name="Martin R."/>
            <person name="McLaughlin D.J."/>
            <person name="Morgenstern I."/>
            <person name="Morin E."/>
            <person name="Murat C."/>
            <person name="Nagy L.G."/>
            <person name="Nolan M."/>
            <person name="Ohm R.A."/>
            <person name="Patyshakuliyeva A."/>
            <person name="Rokas A."/>
            <person name="Ruiz-Duenas F.J."/>
            <person name="Sabat G."/>
            <person name="Salamov A."/>
            <person name="Samejima M."/>
            <person name="Schmutz J."/>
            <person name="Slot J.C."/>
            <person name="St John F."/>
            <person name="Stenlid J."/>
            <person name="Sun H."/>
            <person name="Sun S."/>
            <person name="Syed K."/>
            <person name="Tsang A."/>
            <person name="Wiebenga A."/>
            <person name="Young D."/>
            <person name="Pisabarro A."/>
            <person name="Eastwood D.C."/>
            <person name="Martin F."/>
            <person name="Cullen D."/>
            <person name="Grigoriev I.V."/>
            <person name="Hibbett D.S."/>
        </authorList>
    </citation>
    <scope>NUCLEOTIDE SEQUENCE [LARGE SCALE GENOMIC DNA]</scope>
    <source>
        <strain evidence="3 4">ATCC 11539</strain>
    </source>
</reference>
<feature type="non-terminal residue" evidence="3">
    <location>
        <position position="1"/>
    </location>
</feature>
<evidence type="ECO:0000256" key="1">
    <source>
        <dbReference type="ARBA" id="ARBA00006298"/>
    </source>
</evidence>
<comment type="similarity">
    <text evidence="1">Belongs to the MDM20/NAA25 family.</text>
</comment>
<name>S7RVB7_GLOTA</name>
<keyword evidence="4" id="KW-1185">Reference proteome</keyword>